<feature type="repeat" description="WD" evidence="6">
    <location>
        <begin position="149"/>
        <end position="190"/>
    </location>
</feature>
<keyword evidence="3" id="KW-0677">Repeat</keyword>
<evidence type="ECO:0000256" key="3">
    <source>
        <dbReference type="ARBA" id="ARBA00022737"/>
    </source>
</evidence>
<dbReference type="RefSeq" id="XP_018071153.1">
    <property type="nucleotide sequence ID" value="XM_018208197.1"/>
</dbReference>
<evidence type="ECO:0000256" key="5">
    <source>
        <dbReference type="ARBA" id="ARBA00023163"/>
    </source>
</evidence>
<dbReference type="Gene3D" id="2.130.10.10">
    <property type="entry name" value="YVTN repeat-like/Quinoprotein amine dehydrogenase"/>
    <property type="match status" value="1"/>
</dbReference>
<organism evidence="7 8">
    <name type="scientific">Mollisia scopiformis</name>
    <name type="common">Conifer needle endophyte fungus</name>
    <name type="synonym">Phialocephala scopiformis</name>
    <dbReference type="NCBI Taxonomy" id="149040"/>
    <lineage>
        <taxon>Eukaryota</taxon>
        <taxon>Fungi</taxon>
        <taxon>Dikarya</taxon>
        <taxon>Ascomycota</taxon>
        <taxon>Pezizomycotina</taxon>
        <taxon>Leotiomycetes</taxon>
        <taxon>Helotiales</taxon>
        <taxon>Mollisiaceae</taxon>
        <taxon>Mollisia</taxon>
    </lineage>
</organism>
<gene>
    <name evidence="7" type="ORF">LY89DRAFT_542623</name>
</gene>
<dbReference type="Proteomes" id="UP000070700">
    <property type="component" value="Unassembled WGS sequence"/>
</dbReference>
<dbReference type="KEGG" id="psco:LY89DRAFT_542623"/>
<keyword evidence="4" id="KW-0805">Transcription regulation</keyword>
<dbReference type="PANTHER" id="PTHR10253">
    <property type="entry name" value="POLYCOMB PROTEIN"/>
    <property type="match status" value="1"/>
</dbReference>
<evidence type="ECO:0000313" key="8">
    <source>
        <dbReference type="Proteomes" id="UP000070700"/>
    </source>
</evidence>
<dbReference type="STRING" id="149040.A0A194X9E9"/>
<dbReference type="PROSITE" id="PS50082">
    <property type="entry name" value="WD_REPEATS_2"/>
    <property type="match status" value="2"/>
</dbReference>
<dbReference type="AlphaFoldDB" id="A0A194X9E9"/>
<keyword evidence="2 6" id="KW-0853">WD repeat</keyword>
<accession>A0A194X9E9</accession>
<sequence length="297" mass="32596">ADFWSVKFYPYTEPGVDPVFAVVGGKRILVCRPPTGKETSSKVEIIRLIIDEEVNSGGSNHFACAWSKDRETGDPLLCVAGSTAKIKVINVITGECLRVLAGHGGEINDLAVSPTDPYILATGSDDCTVRIWSLDPAHEAQPCCAILEGEGHKETILSVSFHKSGRYLLSGGVDHIINMWTLPELPDINTGTNRTTRIFYPHFSTSEIHTNIIDCVAWHNDLILSKAARDHSIVLWSIANFDSTLPPPLPSAAPIHDPSKDTRSAFHSSTTPTALYTRHLQFSIPDSDIIFMRFSLF</sequence>
<dbReference type="EMBL" id="KQ947415">
    <property type="protein sequence ID" value="KUJ16798.1"/>
    <property type="molecule type" value="Genomic_DNA"/>
</dbReference>
<evidence type="ECO:0000256" key="4">
    <source>
        <dbReference type="ARBA" id="ARBA00023015"/>
    </source>
</evidence>
<evidence type="ECO:0000256" key="2">
    <source>
        <dbReference type="ARBA" id="ARBA00022574"/>
    </source>
</evidence>
<keyword evidence="8" id="KW-1185">Reference proteome</keyword>
<dbReference type="InterPro" id="IPR001680">
    <property type="entry name" value="WD40_rpt"/>
</dbReference>
<feature type="non-terminal residue" evidence="7">
    <location>
        <position position="1"/>
    </location>
</feature>
<dbReference type="Pfam" id="PF00400">
    <property type="entry name" value="WD40"/>
    <property type="match status" value="2"/>
</dbReference>
<feature type="non-terminal residue" evidence="7">
    <location>
        <position position="297"/>
    </location>
</feature>
<feature type="repeat" description="WD" evidence="6">
    <location>
        <begin position="100"/>
        <end position="142"/>
    </location>
</feature>
<proteinExistence type="inferred from homology"/>
<protein>
    <submittedName>
        <fullName evidence="7">WD40 repeat-like protein</fullName>
    </submittedName>
</protein>
<dbReference type="InterPro" id="IPR051243">
    <property type="entry name" value="PcG_WD-repeat"/>
</dbReference>
<dbReference type="PROSITE" id="PS50294">
    <property type="entry name" value="WD_REPEATS_REGION"/>
    <property type="match status" value="2"/>
</dbReference>
<name>A0A194X9E9_MOLSC</name>
<dbReference type="InterPro" id="IPR036322">
    <property type="entry name" value="WD40_repeat_dom_sf"/>
</dbReference>
<dbReference type="OrthoDB" id="7318948at2759"/>
<evidence type="ECO:0000313" key="7">
    <source>
        <dbReference type="EMBL" id="KUJ16798.1"/>
    </source>
</evidence>
<dbReference type="InterPro" id="IPR015943">
    <property type="entry name" value="WD40/YVTN_repeat-like_dom_sf"/>
</dbReference>
<comment type="similarity">
    <text evidence="1">Belongs to the WD repeat ESC family.</text>
</comment>
<dbReference type="GeneID" id="28817923"/>
<reference evidence="7 8" key="1">
    <citation type="submission" date="2015-10" db="EMBL/GenBank/DDBJ databases">
        <title>Full genome of DAOMC 229536 Phialocephala scopiformis, a fungal endophyte of spruce producing the potent anti-insectan compound rugulosin.</title>
        <authorList>
            <consortium name="DOE Joint Genome Institute"/>
            <person name="Walker A.K."/>
            <person name="Frasz S.L."/>
            <person name="Seifert K.A."/>
            <person name="Miller J.D."/>
            <person name="Mondo S.J."/>
            <person name="Labutti K."/>
            <person name="Lipzen A."/>
            <person name="Dockter R."/>
            <person name="Kennedy M."/>
            <person name="Grigoriev I.V."/>
            <person name="Spatafora J.W."/>
        </authorList>
    </citation>
    <scope>NUCLEOTIDE SEQUENCE [LARGE SCALE GENOMIC DNA]</scope>
    <source>
        <strain evidence="7 8">CBS 120377</strain>
    </source>
</reference>
<dbReference type="SMART" id="SM00320">
    <property type="entry name" value="WD40"/>
    <property type="match status" value="3"/>
</dbReference>
<keyword evidence="5" id="KW-0804">Transcription</keyword>
<evidence type="ECO:0000256" key="6">
    <source>
        <dbReference type="PROSITE-ProRule" id="PRU00221"/>
    </source>
</evidence>
<evidence type="ECO:0000256" key="1">
    <source>
        <dbReference type="ARBA" id="ARBA00008075"/>
    </source>
</evidence>
<dbReference type="InParanoid" id="A0A194X9E9"/>
<dbReference type="SUPFAM" id="SSF50978">
    <property type="entry name" value="WD40 repeat-like"/>
    <property type="match status" value="1"/>
</dbReference>